<comment type="caution">
    <text evidence="5">The sequence shown here is derived from an EMBL/GenBank/DDBJ whole genome shotgun (WGS) entry which is preliminary data.</text>
</comment>
<proteinExistence type="inferred from homology"/>
<evidence type="ECO:0000256" key="2">
    <source>
        <dbReference type="ARBA" id="ARBA00022741"/>
    </source>
</evidence>
<evidence type="ECO:0000256" key="3">
    <source>
        <dbReference type="ARBA" id="ARBA00022840"/>
    </source>
</evidence>
<dbReference type="SUPFAM" id="SSF52540">
    <property type="entry name" value="P-loop containing nucleoside triphosphate hydrolases"/>
    <property type="match status" value="1"/>
</dbReference>
<dbReference type="SMART" id="SM00382">
    <property type="entry name" value="AAA"/>
    <property type="match status" value="1"/>
</dbReference>
<dbReference type="RefSeq" id="WP_144911090.1">
    <property type="nucleotide sequence ID" value="NZ_VLLI01000003.1"/>
</dbReference>
<keyword evidence="3" id="KW-0067">ATP-binding</keyword>
<dbReference type="EMBL" id="VLLI01000003">
    <property type="protein sequence ID" value="TWJ02467.1"/>
    <property type="molecule type" value="Genomic_DNA"/>
</dbReference>
<dbReference type="OrthoDB" id="7438987at2"/>
<evidence type="ECO:0000259" key="4">
    <source>
        <dbReference type="SMART" id="SM00382"/>
    </source>
</evidence>
<reference evidence="5 6" key="1">
    <citation type="submission" date="2019-07" db="EMBL/GenBank/DDBJ databases">
        <title>Genomic Encyclopedia of Archaeal and Bacterial Type Strains, Phase II (KMG-II): from individual species to whole genera.</title>
        <authorList>
            <person name="Goeker M."/>
        </authorList>
    </citation>
    <scope>NUCLEOTIDE SEQUENCE [LARGE SCALE GENOMIC DNA]</scope>
    <source>
        <strain evidence="5 6">ATCC BAA-1854</strain>
    </source>
</reference>
<feature type="domain" description="AAA+ ATPase" evidence="4">
    <location>
        <begin position="223"/>
        <end position="355"/>
    </location>
</feature>
<evidence type="ECO:0000313" key="5">
    <source>
        <dbReference type="EMBL" id="TWJ02467.1"/>
    </source>
</evidence>
<accession>A0A562UAK9</accession>
<dbReference type="InterPro" id="IPR003593">
    <property type="entry name" value="AAA+_ATPase"/>
</dbReference>
<dbReference type="Proteomes" id="UP000317010">
    <property type="component" value="Unassembled WGS sequence"/>
</dbReference>
<dbReference type="GO" id="GO:0005524">
    <property type="term" value="F:ATP binding"/>
    <property type="evidence" value="ECO:0007669"/>
    <property type="project" value="UniProtKB-KW"/>
</dbReference>
<dbReference type="PANTHER" id="PTHR23073">
    <property type="entry name" value="26S PROTEASOME REGULATORY SUBUNIT"/>
    <property type="match status" value="1"/>
</dbReference>
<name>A0A562UAK9_9SPHI</name>
<dbReference type="Gene3D" id="3.40.50.300">
    <property type="entry name" value="P-loop containing nucleotide triphosphate hydrolases"/>
    <property type="match status" value="1"/>
</dbReference>
<dbReference type="AlphaFoldDB" id="A0A562UAK9"/>
<keyword evidence="6" id="KW-1185">Reference proteome</keyword>
<dbReference type="InterPro" id="IPR027417">
    <property type="entry name" value="P-loop_NTPase"/>
</dbReference>
<evidence type="ECO:0000313" key="6">
    <source>
        <dbReference type="Proteomes" id="UP000317010"/>
    </source>
</evidence>
<dbReference type="CDD" id="cd19481">
    <property type="entry name" value="RecA-like_protease"/>
    <property type="match status" value="1"/>
</dbReference>
<protein>
    <submittedName>
        <fullName evidence="5">ATPase family protein associated with various cellular activities (AAA)</fullName>
    </submittedName>
</protein>
<evidence type="ECO:0000256" key="1">
    <source>
        <dbReference type="ARBA" id="ARBA00006914"/>
    </source>
</evidence>
<dbReference type="Gene3D" id="1.10.8.60">
    <property type="match status" value="1"/>
</dbReference>
<comment type="similarity">
    <text evidence="1">Belongs to the AAA ATPase family.</text>
</comment>
<dbReference type="GO" id="GO:0016887">
    <property type="term" value="F:ATP hydrolysis activity"/>
    <property type="evidence" value="ECO:0007669"/>
    <property type="project" value="InterPro"/>
</dbReference>
<dbReference type="InterPro" id="IPR050221">
    <property type="entry name" value="26S_Proteasome_ATPase"/>
</dbReference>
<keyword evidence="2" id="KW-0547">Nucleotide-binding</keyword>
<dbReference type="Pfam" id="PF00004">
    <property type="entry name" value="AAA"/>
    <property type="match status" value="1"/>
</dbReference>
<gene>
    <name evidence="5" type="ORF">JN11_01440</name>
</gene>
<organism evidence="5 6">
    <name type="scientific">Mucilaginibacter frigoritolerans</name>
    <dbReference type="NCBI Taxonomy" id="652788"/>
    <lineage>
        <taxon>Bacteria</taxon>
        <taxon>Pseudomonadati</taxon>
        <taxon>Bacteroidota</taxon>
        <taxon>Sphingobacteriia</taxon>
        <taxon>Sphingobacteriales</taxon>
        <taxon>Sphingobacteriaceae</taxon>
        <taxon>Mucilaginibacter</taxon>
    </lineage>
</organism>
<dbReference type="InterPro" id="IPR003959">
    <property type="entry name" value="ATPase_AAA_core"/>
</dbReference>
<sequence length="433" mass="49372">MLKNIETYIQSFADFLRAVIQKDYSSEWDLGPAASSIAADFHQYNIMLNPQESLIFLIAYLPHIYPNFYDEVIKEAMPQGGDFPEIGGVRGTNHRGLLPTGETAQFILAGNNLNNRLIIKQLLKDGTLVKEFILSLESVKDGEPEMSGRLILNREWINRLVTGTETAPKFGPDFPAKKISTEMTWDDLVLNYHTQNQLNDIMVWVKHNDTLMQDVNMKRKIKPGYKALFHGPSGTGKTLTASLLGRHLGKDVYRVDLSQVVSKYIGETEKNLESIFIKAEKKNWILFFDEADALFSKRTNVQSSHDRYANQEVSYLLQRVEDYNGLVILASNLKSNMDDAFLRRFQAVVHFSIPNPDERLKLWEKAIPASYSLEPGIDLKAIAAKYELSGASILNIIHYAALQAISKSDQYIRLNDIIEAMRKEYRKEERTMN</sequence>